<dbReference type="InterPro" id="IPR029000">
    <property type="entry name" value="Cyclophilin-like_dom_sf"/>
</dbReference>
<proteinExistence type="predicted"/>
<sequence>MIRIHSPGLGASVQDLGRSGWRAIGVGSAGAMDARALRIANALLSNPETAAGIEFTLGGFEIEAETDCDICLAGPEAQVTVDGQRQPRWWVRTLRRGQRLRAGHARDGMRIYLAVGGGLDLPEVMGARATDLKGGFGGLEGRMLRAGDRLKALRPRLGASELGFGPSPRAFPDLWDAPQTPLRFIPGAEWDDHDADSQALFTGTDWTLSPQSNRIGYRLDGPVMTPRIRRELLSHGILPGTIQLPPSGQPVIQMLDANTAGGYPKLGAVIAADLPRLAQAPLGRALRFAPCSPAEARAAKAEEARMIDTLRRCTAPFREDRP</sequence>
<dbReference type="PANTHER" id="PTHR43309">
    <property type="entry name" value="5-OXOPROLINASE SUBUNIT C"/>
    <property type="match status" value="1"/>
</dbReference>
<dbReference type="AlphaFoldDB" id="A0A6L7G9L5"/>
<dbReference type="GO" id="GO:0005524">
    <property type="term" value="F:ATP binding"/>
    <property type="evidence" value="ECO:0007669"/>
    <property type="project" value="UniProtKB-KW"/>
</dbReference>
<comment type="caution">
    <text evidence="5">The sequence shown here is derived from an EMBL/GenBank/DDBJ whole genome shotgun (WGS) entry which is preliminary data.</text>
</comment>
<feature type="domain" description="Carboxyltransferase" evidence="4">
    <location>
        <begin position="23"/>
        <end position="306"/>
    </location>
</feature>
<keyword evidence="5" id="KW-0456">Lyase</keyword>
<dbReference type="RefSeq" id="WP_160895529.1">
    <property type="nucleotide sequence ID" value="NZ_WUMU01000018.1"/>
</dbReference>
<evidence type="ECO:0000259" key="4">
    <source>
        <dbReference type="SMART" id="SM00797"/>
    </source>
</evidence>
<dbReference type="NCBIfam" id="TIGR00724">
    <property type="entry name" value="urea_amlyse_rel"/>
    <property type="match status" value="1"/>
</dbReference>
<dbReference type="InterPro" id="IPR003778">
    <property type="entry name" value="CT_A_B"/>
</dbReference>
<keyword evidence="6" id="KW-1185">Reference proteome</keyword>
<evidence type="ECO:0000256" key="2">
    <source>
        <dbReference type="ARBA" id="ARBA00022801"/>
    </source>
</evidence>
<dbReference type="GO" id="GO:0016787">
    <property type="term" value="F:hydrolase activity"/>
    <property type="evidence" value="ECO:0007669"/>
    <property type="project" value="UniProtKB-KW"/>
</dbReference>
<gene>
    <name evidence="5" type="ORF">GR170_16320</name>
</gene>
<evidence type="ECO:0000256" key="3">
    <source>
        <dbReference type="ARBA" id="ARBA00022840"/>
    </source>
</evidence>
<dbReference type="GO" id="GO:0016829">
    <property type="term" value="F:lyase activity"/>
    <property type="evidence" value="ECO:0007669"/>
    <property type="project" value="UniProtKB-KW"/>
</dbReference>
<dbReference type="SMART" id="SM00797">
    <property type="entry name" value="AHS2"/>
    <property type="match status" value="1"/>
</dbReference>
<dbReference type="InterPro" id="IPR052708">
    <property type="entry name" value="PxpC"/>
</dbReference>
<dbReference type="Gene3D" id="2.40.100.10">
    <property type="entry name" value="Cyclophilin-like"/>
    <property type="match status" value="1"/>
</dbReference>
<protein>
    <submittedName>
        <fullName evidence="5">5-oxoprolinase/urea amidolyase family protein</fullName>
    </submittedName>
</protein>
<keyword evidence="1" id="KW-0547">Nucleotide-binding</keyword>
<dbReference type="EMBL" id="WUMU01000018">
    <property type="protein sequence ID" value="MXN19403.1"/>
    <property type="molecule type" value="Genomic_DNA"/>
</dbReference>
<keyword evidence="2" id="KW-0378">Hydrolase</keyword>
<dbReference type="Proteomes" id="UP000477911">
    <property type="component" value="Unassembled WGS sequence"/>
</dbReference>
<reference evidence="5 6" key="1">
    <citation type="submission" date="2019-12" db="EMBL/GenBank/DDBJ databases">
        <authorList>
            <person name="Li M."/>
        </authorList>
    </citation>
    <scope>NUCLEOTIDE SEQUENCE [LARGE SCALE GENOMIC DNA]</scope>
    <source>
        <strain evidence="5 6">GBMRC 2024</strain>
    </source>
</reference>
<dbReference type="PANTHER" id="PTHR43309:SF3">
    <property type="entry name" value="5-OXOPROLINASE SUBUNIT C"/>
    <property type="match status" value="1"/>
</dbReference>
<organism evidence="5 6">
    <name type="scientific">Pseudooceanicola albus</name>
    <dbReference type="NCBI Taxonomy" id="2692189"/>
    <lineage>
        <taxon>Bacteria</taxon>
        <taxon>Pseudomonadati</taxon>
        <taxon>Pseudomonadota</taxon>
        <taxon>Alphaproteobacteria</taxon>
        <taxon>Rhodobacterales</taxon>
        <taxon>Paracoccaceae</taxon>
        <taxon>Pseudooceanicola</taxon>
    </lineage>
</organism>
<keyword evidence="3" id="KW-0067">ATP-binding</keyword>
<name>A0A6L7G9L5_9RHOB</name>
<evidence type="ECO:0000313" key="6">
    <source>
        <dbReference type="Proteomes" id="UP000477911"/>
    </source>
</evidence>
<evidence type="ECO:0000256" key="1">
    <source>
        <dbReference type="ARBA" id="ARBA00022741"/>
    </source>
</evidence>
<dbReference type="SUPFAM" id="SSF50891">
    <property type="entry name" value="Cyclophilin-like"/>
    <property type="match status" value="1"/>
</dbReference>
<accession>A0A6L7G9L5</accession>
<dbReference type="Pfam" id="PF02626">
    <property type="entry name" value="CT_A_B"/>
    <property type="match status" value="1"/>
</dbReference>
<evidence type="ECO:0000313" key="5">
    <source>
        <dbReference type="EMBL" id="MXN19403.1"/>
    </source>
</evidence>